<dbReference type="eggNOG" id="KOG0149">
    <property type="taxonomic scope" value="Eukaryota"/>
</dbReference>
<evidence type="ECO:0000256" key="1">
    <source>
        <dbReference type="ARBA" id="ARBA00022884"/>
    </source>
</evidence>
<accession>D7KK16</accession>
<dbReference type="GO" id="GO:0003723">
    <property type="term" value="F:RNA binding"/>
    <property type="evidence" value="ECO:0007669"/>
    <property type="project" value="UniProtKB-UniRule"/>
</dbReference>
<dbReference type="Proteomes" id="UP000008694">
    <property type="component" value="Unassembled WGS sequence"/>
</dbReference>
<dbReference type="HOGENOM" id="CLU_012062_28_10_1"/>
<dbReference type="EMBL" id="GL348713">
    <property type="protein sequence ID" value="EFH69425.1"/>
    <property type="molecule type" value="Genomic_DNA"/>
</dbReference>
<dbReference type="AlphaFoldDB" id="D7KK16"/>
<sequence>MNTKIFVGNLIWRTEADRLRSFFRQFGEILDAYVVYDKDLKRSKCYGFVKFKDAESAAKACEDPSPIIDGRKANCNLAYIGPKKNNNQTDQEEGPSQLQPIVTQYYISPYAPLYW</sequence>
<dbReference type="InterPro" id="IPR000504">
    <property type="entry name" value="RRM_dom"/>
</dbReference>
<keyword evidence="1 2" id="KW-0694">RNA-binding</keyword>
<dbReference type="InterPro" id="IPR035979">
    <property type="entry name" value="RBD_domain_sf"/>
</dbReference>
<dbReference type="PANTHER" id="PTHR11176">
    <property type="entry name" value="BOULE-RELATED"/>
    <property type="match status" value="1"/>
</dbReference>
<keyword evidence="5" id="KW-1185">Reference proteome</keyword>
<dbReference type="InterPro" id="IPR012677">
    <property type="entry name" value="Nucleotide-bd_a/b_plait_sf"/>
</dbReference>
<evidence type="ECO:0000259" key="3">
    <source>
        <dbReference type="PROSITE" id="PS50102"/>
    </source>
</evidence>
<dbReference type="Pfam" id="PF00076">
    <property type="entry name" value="RRM_1"/>
    <property type="match status" value="1"/>
</dbReference>
<dbReference type="Gramene" id="scaffold_102402.1">
    <property type="protein sequence ID" value="scaffold_102402.1"/>
    <property type="gene ID" value="scaffold_102402.1"/>
</dbReference>
<feature type="domain" description="RRM" evidence="3">
    <location>
        <begin position="3"/>
        <end position="80"/>
    </location>
</feature>
<evidence type="ECO:0000313" key="5">
    <source>
        <dbReference type="Proteomes" id="UP000008694"/>
    </source>
</evidence>
<dbReference type="STRING" id="81972.D7KK16"/>
<reference evidence="5" key="1">
    <citation type="journal article" date="2011" name="Nat. Genet.">
        <title>The Arabidopsis lyrata genome sequence and the basis of rapid genome size change.</title>
        <authorList>
            <person name="Hu T.T."/>
            <person name="Pattyn P."/>
            <person name="Bakker E.G."/>
            <person name="Cao J."/>
            <person name="Cheng J.-F."/>
            <person name="Clark R.M."/>
            <person name="Fahlgren N."/>
            <person name="Fawcett J.A."/>
            <person name="Grimwood J."/>
            <person name="Gundlach H."/>
            <person name="Haberer G."/>
            <person name="Hollister J.D."/>
            <person name="Ossowski S."/>
            <person name="Ottilar R.P."/>
            <person name="Salamov A.A."/>
            <person name="Schneeberger K."/>
            <person name="Spannagl M."/>
            <person name="Wang X."/>
            <person name="Yang L."/>
            <person name="Nasrallah M.E."/>
            <person name="Bergelson J."/>
            <person name="Carrington J.C."/>
            <person name="Gaut B.S."/>
            <person name="Schmutz J."/>
            <person name="Mayer K.F.X."/>
            <person name="Van de Peer Y."/>
            <person name="Grigoriev I.V."/>
            <person name="Nordborg M."/>
            <person name="Weigel D."/>
            <person name="Guo Y.-L."/>
        </authorList>
    </citation>
    <scope>NUCLEOTIDE SEQUENCE [LARGE SCALE GENOMIC DNA]</scope>
    <source>
        <strain evidence="5">cv. MN47</strain>
    </source>
</reference>
<evidence type="ECO:0000313" key="4">
    <source>
        <dbReference type="EMBL" id="EFH69425.1"/>
    </source>
</evidence>
<dbReference type="SUPFAM" id="SSF54928">
    <property type="entry name" value="RNA-binding domain, RBD"/>
    <property type="match status" value="1"/>
</dbReference>
<gene>
    <name evidence="4" type="ORF">ARALYDRAFT_889608</name>
</gene>
<dbReference type="SMART" id="SM00360">
    <property type="entry name" value="RRM"/>
    <property type="match status" value="1"/>
</dbReference>
<evidence type="ECO:0000256" key="2">
    <source>
        <dbReference type="PROSITE-ProRule" id="PRU00176"/>
    </source>
</evidence>
<proteinExistence type="predicted"/>
<protein>
    <recommendedName>
        <fullName evidence="3">RRM domain-containing protein</fullName>
    </recommendedName>
</protein>
<dbReference type="Gene3D" id="3.30.70.330">
    <property type="match status" value="1"/>
</dbReference>
<dbReference type="PROSITE" id="PS50102">
    <property type="entry name" value="RRM"/>
    <property type="match status" value="1"/>
</dbReference>
<organism evidence="5">
    <name type="scientific">Arabidopsis lyrata subsp. lyrata</name>
    <name type="common">Lyre-leaved rock-cress</name>
    <dbReference type="NCBI Taxonomy" id="81972"/>
    <lineage>
        <taxon>Eukaryota</taxon>
        <taxon>Viridiplantae</taxon>
        <taxon>Streptophyta</taxon>
        <taxon>Embryophyta</taxon>
        <taxon>Tracheophyta</taxon>
        <taxon>Spermatophyta</taxon>
        <taxon>Magnoliopsida</taxon>
        <taxon>eudicotyledons</taxon>
        <taxon>Gunneridae</taxon>
        <taxon>Pentapetalae</taxon>
        <taxon>rosids</taxon>
        <taxon>malvids</taxon>
        <taxon>Brassicales</taxon>
        <taxon>Brassicaceae</taxon>
        <taxon>Camelineae</taxon>
        <taxon>Arabidopsis</taxon>
    </lineage>
</organism>
<name>D7KK16_ARALL</name>